<dbReference type="OrthoDB" id="9788724at2"/>
<feature type="transmembrane region" description="Helical" evidence="1">
    <location>
        <begin position="94"/>
        <end position="111"/>
    </location>
</feature>
<feature type="transmembrane region" description="Helical" evidence="1">
    <location>
        <begin position="200"/>
        <end position="220"/>
    </location>
</feature>
<dbReference type="PANTHER" id="PTHR31061">
    <property type="entry name" value="LD22376P"/>
    <property type="match status" value="1"/>
</dbReference>
<feature type="transmembrane region" description="Helical" evidence="1">
    <location>
        <begin position="293"/>
        <end position="316"/>
    </location>
</feature>
<evidence type="ECO:0000256" key="1">
    <source>
        <dbReference type="SAM" id="Phobius"/>
    </source>
</evidence>
<dbReference type="Proteomes" id="UP000239366">
    <property type="component" value="Unassembled WGS sequence"/>
</dbReference>
<proteinExistence type="predicted"/>
<feature type="transmembrane region" description="Helical" evidence="1">
    <location>
        <begin position="117"/>
        <end position="137"/>
    </location>
</feature>
<feature type="transmembrane region" description="Helical" evidence="1">
    <location>
        <begin position="55"/>
        <end position="73"/>
    </location>
</feature>
<keyword evidence="4" id="KW-1185">Reference proteome</keyword>
<gene>
    <name evidence="3" type="ORF">BST99_10555</name>
</gene>
<organism evidence="3 4">
    <name type="scientific">Aureicoccus marinus</name>
    <dbReference type="NCBI Taxonomy" id="754435"/>
    <lineage>
        <taxon>Bacteria</taxon>
        <taxon>Pseudomonadati</taxon>
        <taxon>Bacteroidota</taxon>
        <taxon>Flavobacteriia</taxon>
        <taxon>Flavobacteriales</taxon>
        <taxon>Flavobacteriaceae</taxon>
        <taxon>Aureicoccus</taxon>
    </lineage>
</organism>
<keyword evidence="1" id="KW-1133">Transmembrane helix</keyword>
<dbReference type="Pfam" id="PF07786">
    <property type="entry name" value="HGSNAT_cat"/>
    <property type="match status" value="1"/>
</dbReference>
<feature type="transmembrane region" description="Helical" evidence="1">
    <location>
        <begin position="12"/>
        <end position="29"/>
    </location>
</feature>
<dbReference type="RefSeq" id="WP_105001775.1">
    <property type="nucleotide sequence ID" value="NZ_MQVX01000001.1"/>
</dbReference>
<feature type="domain" description="Heparan-alpha-glucosaminide N-acetyltransferase catalytic" evidence="2">
    <location>
        <begin position="11"/>
        <end position="159"/>
    </location>
</feature>
<protein>
    <recommendedName>
        <fullName evidence="2">Heparan-alpha-glucosaminide N-acetyltransferase catalytic domain-containing protein</fullName>
    </recommendedName>
</protein>
<dbReference type="PANTHER" id="PTHR31061:SF24">
    <property type="entry name" value="LD22376P"/>
    <property type="match status" value="1"/>
</dbReference>
<evidence type="ECO:0000313" key="3">
    <source>
        <dbReference type="EMBL" id="PQJ16106.1"/>
    </source>
</evidence>
<feature type="transmembrane region" description="Helical" evidence="1">
    <location>
        <begin position="232"/>
        <end position="250"/>
    </location>
</feature>
<keyword evidence="1" id="KW-0472">Membrane</keyword>
<dbReference type="InterPro" id="IPR012429">
    <property type="entry name" value="HGSNAT_cat"/>
</dbReference>
<reference evidence="4" key="1">
    <citation type="submission" date="2016-11" db="EMBL/GenBank/DDBJ databases">
        <title>Trade-off between light-utilization and light-protection in marine flavobacteria.</title>
        <authorList>
            <person name="Kumagai Y."/>
            <person name="Yoshizawa S."/>
            <person name="Kogure K."/>
        </authorList>
    </citation>
    <scope>NUCLEOTIDE SEQUENCE [LARGE SCALE GENOMIC DNA]</scope>
    <source>
        <strain evidence="4">SG-18</strain>
    </source>
</reference>
<feature type="transmembrane region" description="Helical" evidence="1">
    <location>
        <begin position="144"/>
        <end position="163"/>
    </location>
</feature>
<accession>A0A2S7T9F8</accession>
<keyword evidence="1" id="KW-0812">Transmembrane</keyword>
<dbReference type="AlphaFoldDB" id="A0A2S7T9F8"/>
<evidence type="ECO:0000313" key="4">
    <source>
        <dbReference type="Proteomes" id="UP000239366"/>
    </source>
</evidence>
<evidence type="ECO:0000259" key="2">
    <source>
        <dbReference type="Pfam" id="PF07786"/>
    </source>
</evidence>
<dbReference type="EMBL" id="MQVX01000001">
    <property type="protein sequence ID" value="PQJ16106.1"/>
    <property type="molecule type" value="Genomic_DNA"/>
</dbReference>
<name>A0A2S7T9F8_9FLAO</name>
<sequence length="371" mass="41648">MGKSNSSLRSRWTALDIVRGLTIALMILVNHPGDWGNLYAPLAHAEWHGATPTDFIFPFFLFIVGVSIVLAFSRVLAKGVPAKSLYPKIGKRTFLLFVFGVGMGLMIHLLFGPDFRWVGVLQRIAVVYLVCSILFLNTSWKTQLITCVVLLVGYWLFLGFVPVPGTGSTGFAWEDNWASWFDRQYLPGALYQKVHDPEGLLSTLPAIGTGISGMLAGHLYLHLHDHHKLLRYFAGVGLGLVALGLLWDLHFPFNKNLWSSSYVVYTSGWAMLFLAGVTWLVDIRGWKWGVRPCLVFGANAITVYLLAFVLTFPFALPLFGAEHSIQGWVLGELRNLPLNPKQVSLLWAVLYLAICYIPMDILYRKRIFFKV</sequence>
<comment type="caution">
    <text evidence="3">The sequence shown here is derived from an EMBL/GenBank/DDBJ whole genome shotgun (WGS) entry which is preliminary data.</text>
</comment>
<feature type="transmembrane region" description="Helical" evidence="1">
    <location>
        <begin position="345"/>
        <end position="363"/>
    </location>
</feature>
<feature type="transmembrane region" description="Helical" evidence="1">
    <location>
        <begin position="262"/>
        <end position="281"/>
    </location>
</feature>